<dbReference type="EMBL" id="CU459003">
    <property type="protein sequence ID" value="CAM76154.1"/>
    <property type="molecule type" value="Genomic_DNA"/>
</dbReference>
<dbReference type="InterPro" id="IPR016053">
    <property type="entry name" value="Haem_Oase-like"/>
</dbReference>
<organism evidence="1">
    <name type="scientific">Magnetospirillum gryphiswaldense</name>
    <dbReference type="NCBI Taxonomy" id="55518"/>
    <lineage>
        <taxon>Bacteria</taxon>
        <taxon>Pseudomonadati</taxon>
        <taxon>Pseudomonadota</taxon>
        <taxon>Alphaproteobacteria</taxon>
        <taxon>Rhodospirillales</taxon>
        <taxon>Rhodospirillaceae</taxon>
        <taxon>Magnetospirillum</taxon>
    </lineage>
</organism>
<evidence type="ECO:0000313" key="1">
    <source>
        <dbReference type="EMBL" id="CAM76154.1"/>
    </source>
</evidence>
<dbReference type="Pfam" id="PF01126">
    <property type="entry name" value="Heme_oxygenase"/>
    <property type="match status" value="1"/>
</dbReference>
<dbReference type="GO" id="GO:0006788">
    <property type="term" value="P:heme oxidation"/>
    <property type="evidence" value="ECO:0007669"/>
    <property type="project" value="InterPro"/>
</dbReference>
<gene>
    <name evidence="1" type="ORF">MGR_1426</name>
</gene>
<dbReference type="Gene3D" id="1.20.910.10">
    <property type="entry name" value="Heme oxygenase-like"/>
    <property type="match status" value="1"/>
</dbReference>
<dbReference type="GO" id="GO:0004392">
    <property type="term" value="F:heme oxygenase (decyclizing) activity"/>
    <property type="evidence" value="ECO:0007669"/>
    <property type="project" value="InterPro"/>
</dbReference>
<accession>A4TZU7</accession>
<dbReference type="RefSeq" id="WP_106002260.1">
    <property type="nucleotide sequence ID" value="NZ_CP027527.1"/>
</dbReference>
<dbReference type="AlphaFoldDB" id="A4TZU7"/>
<dbReference type="SUPFAM" id="SSF48613">
    <property type="entry name" value="Heme oxygenase-like"/>
    <property type="match status" value="1"/>
</dbReference>
<dbReference type="InterPro" id="IPR016084">
    <property type="entry name" value="Haem_Oase-like_multi-hlx"/>
</dbReference>
<reference evidence="1" key="1">
    <citation type="journal article" date="2007" name="J. Bacteriol.">
        <title>Comparative genome analysis of four magnetotactic bacteria reveals a complex set of group-specific genes implicated in magnetosome biomineralization and function.</title>
        <authorList>
            <person name="Richter M."/>
            <person name="Kube M."/>
            <person name="Bazylinski D.A."/>
            <person name="Lombardot T."/>
            <person name="Gloeckner F.O."/>
            <person name="Reinhardt R."/>
            <person name="Schueler D."/>
        </authorList>
    </citation>
    <scope>NUCLEOTIDE SEQUENCE</scope>
    <source>
        <strain evidence="1">MSR-1</strain>
    </source>
</reference>
<name>A4TZU7_9PROT</name>
<sequence>MTKDGLRQHLRAATRQGHHNVDHHPLMRPLTAPGLTVKAYGRVLHALLGLHQPLETAFHQAHAGLPDLAPFRQLALDRTALLTRDLSELAILDPTVPCWNGTAPTSVAEYVGWRYVVEGSVMGIAMLSPRIRAQLGHHCPLHFFGRTDAAGWHHFCGLAETLCPPQQYPAAGQAACRLFADIADLFTRHLTRHGAMN</sequence>
<protein>
    <submittedName>
        <fullName evidence="1">Heme oxygenase</fullName>
    </submittedName>
</protein>
<dbReference type="CDD" id="cd19166">
    <property type="entry name" value="HemeO-bac"/>
    <property type="match status" value="1"/>
</dbReference>
<proteinExistence type="predicted"/>